<dbReference type="EMBL" id="JABSNW010000005">
    <property type="protein sequence ID" value="KAL2887286.1"/>
    <property type="molecule type" value="Genomic_DNA"/>
</dbReference>
<evidence type="ECO:0000313" key="1">
    <source>
        <dbReference type="EMBL" id="KAL2887286.1"/>
    </source>
</evidence>
<proteinExistence type="predicted"/>
<organism evidence="1 2">
    <name type="scientific">Ceratocystis lukuohia</name>
    <dbReference type="NCBI Taxonomy" id="2019550"/>
    <lineage>
        <taxon>Eukaryota</taxon>
        <taxon>Fungi</taxon>
        <taxon>Dikarya</taxon>
        <taxon>Ascomycota</taxon>
        <taxon>Pezizomycotina</taxon>
        <taxon>Sordariomycetes</taxon>
        <taxon>Hypocreomycetidae</taxon>
        <taxon>Microascales</taxon>
        <taxon>Ceratocystidaceae</taxon>
        <taxon>Ceratocystis</taxon>
    </lineage>
</organism>
<evidence type="ECO:0000313" key="2">
    <source>
        <dbReference type="Proteomes" id="UP001610728"/>
    </source>
</evidence>
<dbReference type="GeneID" id="98119019"/>
<accession>A0ABR4MGA6</accession>
<gene>
    <name evidence="1" type="ORF">HOO65_050407</name>
</gene>
<dbReference type="Proteomes" id="UP001610728">
    <property type="component" value="Unassembled WGS sequence"/>
</dbReference>
<protein>
    <recommendedName>
        <fullName evidence="3">Type I restriction enzyme R protein N-terminal domain-containing protein</fullName>
    </recommendedName>
</protein>
<sequence length="265" mass="31174">MSLLKTHQGQSLMQDANDYPEWATTRFWEYVFKQVAFVGPDWIIASQQPPTRRHDDRRRVDLKLELINQFFHQPLLFIEAKRSDESLTYFDDVEAQAYNACMAHLVETGQKTVWAMTCVGTKTRLWAVYHKNDYMKAFWPPGNGLSDPEEYADYEFQEHEILYYLDYMKNNIVPDGKIFRQIGHERPAEVPFYDVSGAHYVSVSSCRNDICSCEVQNMPDYLLNVNIDDWIDCETCISEDRVRVYLYTDENNTSFFTMSILDPEE</sequence>
<keyword evidence="2" id="KW-1185">Reference proteome</keyword>
<dbReference type="RefSeq" id="XP_070858466.1">
    <property type="nucleotide sequence ID" value="XM_071000885.1"/>
</dbReference>
<evidence type="ECO:0008006" key="3">
    <source>
        <dbReference type="Google" id="ProtNLM"/>
    </source>
</evidence>
<comment type="caution">
    <text evidence="1">The sequence shown here is derived from an EMBL/GenBank/DDBJ whole genome shotgun (WGS) entry which is preliminary data.</text>
</comment>
<reference evidence="1 2" key="1">
    <citation type="submission" date="2020-05" db="EMBL/GenBank/DDBJ databases">
        <title>Ceratocystis lukuohia genome.</title>
        <authorList>
            <person name="Harrington T.C."/>
            <person name="Kim K."/>
            <person name="Mayers C.G."/>
        </authorList>
    </citation>
    <scope>NUCLEOTIDE SEQUENCE [LARGE SCALE GENOMIC DNA]</scope>
    <source>
        <strain evidence="1 2">C4212</strain>
    </source>
</reference>
<name>A0ABR4MGA6_9PEZI</name>